<accession>A0A2J0YU54</accession>
<sequence length="145" mass="16208">MRTLEDEITVAIAVDLAILKPHQRLSFAGLDQYRRVVEVRGVPELAAKIAESFAPYAVFDGDQVLRYPAIAPFIAQTLYAIPIELRRGACDRDRQKACDARDRMARLISSLLLGRYRFEALKHVGASCHANWDAAFEARFGKTSG</sequence>
<dbReference type="RefSeq" id="WP_100674632.1">
    <property type="nucleotide sequence ID" value="NZ_NJGD01000025.1"/>
</dbReference>
<comment type="caution">
    <text evidence="1">The sequence shown here is derived from an EMBL/GenBank/DDBJ whole genome shotgun (WGS) entry which is preliminary data.</text>
</comment>
<gene>
    <name evidence="1" type="ORF">CEJ86_29795</name>
</gene>
<organism evidence="1 2">
    <name type="scientific">Rhizobium meliloti</name>
    <name type="common">Ensifer meliloti</name>
    <name type="synonym">Sinorhizobium meliloti</name>
    <dbReference type="NCBI Taxonomy" id="382"/>
    <lineage>
        <taxon>Bacteria</taxon>
        <taxon>Pseudomonadati</taxon>
        <taxon>Pseudomonadota</taxon>
        <taxon>Alphaproteobacteria</taxon>
        <taxon>Hyphomicrobiales</taxon>
        <taxon>Rhizobiaceae</taxon>
        <taxon>Sinorhizobium/Ensifer group</taxon>
        <taxon>Sinorhizobium</taxon>
    </lineage>
</organism>
<reference evidence="1 2" key="1">
    <citation type="submission" date="2017-06" db="EMBL/GenBank/DDBJ databases">
        <title>Ensifer strains isolated from leguminous trees and herbs display diverse denitrification phenotypes with some acting as strong N2O sinks.</title>
        <authorList>
            <person name="Woliy K."/>
            <person name="Mania D."/>
            <person name="Bakken L.R."/>
            <person name="Frostegard A."/>
        </authorList>
    </citation>
    <scope>NUCLEOTIDE SEQUENCE [LARGE SCALE GENOMIC DNA]</scope>
    <source>
        <strain evidence="1 2">AC50a</strain>
    </source>
</reference>
<name>A0A2J0YU54_RHIML</name>
<evidence type="ECO:0000313" key="2">
    <source>
        <dbReference type="Proteomes" id="UP000231987"/>
    </source>
</evidence>
<evidence type="ECO:0000313" key="1">
    <source>
        <dbReference type="EMBL" id="PJR10230.1"/>
    </source>
</evidence>
<dbReference type="AlphaFoldDB" id="A0A2J0YU54"/>
<proteinExistence type="predicted"/>
<protein>
    <submittedName>
        <fullName evidence="1">Uncharacterized protein</fullName>
    </submittedName>
</protein>
<dbReference type="Proteomes" id="UP000231987">
    <property type="component" value="Unassembled WGS sequence"/>
</dbReference>
<dbReference type="EMBL" id="NJGD01000025">
    <property type="protein sequence ID" value="PJR10230.1"/>
    <property type="molecule type" value="Genomic_DNA"/>
</dbReference>